<evidence type="ECO:0000313" key="2">
    <source>
        <dbReference type="EMBL" id="CAD7279122.1"/>
    </source>
</evidence>
<feature type="compositionally biased region" description="Basic and acidic residues" evidence="1">
    <location>
        <begin position="86"/>
        <end position="96"/>
    </location>
</feature>
<dbReference type="Proteomes" id="UP000678499">
    <property type="component" value="Unassembled WGS sequence"/>
</dbReference>
<gene>
    <name evidence="2" type="ORF">NMOB1V02_LOCUS6805</name>
</gene>
<protein>
    <submittedName>
        <fullName evidence="2">Uncharacterized protein</fullName>
    </submittedName>
</protein>
<organism evidence="2">
    <name type="scientific">Notodromas monacha</name>
    <dbReference type="NCBI Taxonomy" id="399045"/>
    <lineage>
        <taxon>Eukaryota</taxon>
        <taxon>Metazoa</taxon>
        <taxon>Ecdysozoa</taxon>
        <taxon>Arthropoda</taxon>
        <taxon>Crustacea</taxon>
        <taxon>Oligostraca</taxon>
        <taxon>Ostracoda</taxon>
        <taxon>Podocopa</taxon>
        <taxon>Podocopida</taxon>
        <taxon>Cypridocopina</taxon>
        <taxon>Cypridoidea</taxon>
        <taxon>Cyprididae</taxon>
        <taxon>Notodromas</taxon>
    </lineage>
</organism>
<proteinExistence type="predicted"/>
<dbReference type="EMBL" id="CAJPEX010001487">
    <property type="protein sequence ID" value="CAG0919274.1"/>
    <property type="molecule type" value="Genomic_DNA"/>
</dbReference>
<dbReference type="AlphaFoldDB" id="A0A7R9BPJ3"/>
<sequence length="237" mass="26497">MQQKSAFWPEVVMRKDSLLEAEDRRSPRLRIPQSDGRALRTSDSDNVHGEVHKRSMDASPGKENRPEPKIPRLSSPSSHAATADVSSRKRDPKKSMNDLVEYANRCLRDYRSGDNDDDVGNPDTVDSVDDVVDDLLPVDFEAVFRAASGLDPMKGACSLPIVNFMRDNKKPHCGNKTGPVITNADSLNKRRLCSVKTNLRLGTCEDGGESDDEFDQQWLVQKKMAEFDEFTDVNEGD</sequence>
<evidence type="ECO:0000313" key="3">
    <source>
        <dbReference type="Proteomes" id="UP000678499"/>
    </source>
</evidence>
<feature type="compositionally biased region" description="Basic and acidic residues" evidence="1">
    <location>
        <begin position="37"/>
        <end position="70"/>
    </location>
</feature>
<dbReference type="EMBL" id="OA883524">
    <property type="protein sequence ID" value="CAD7279122.1"/>
    <property type="molecule type" value="Genomic_DNA"/>
</dbReference>
<name>A0A7R9BPJ3_9CRUS</name>
<accession>A0A7R9BPJ3</accession>
<keyword evidence="3" id="KW-1185">Reference proteome</keyword>
<reference evidence="2" key="1">
    <citation type="submission" date="2020-11" db="EMBL/GenBank/DDBJ databases">
        <authorList>
            <person name="Tran Van P."/>
        </authorList>
    </citation>
    <scope>NUCLEOTIDE SEQUENCE</scope>
</reference>
<feature type="region of interest" description="Disordered" evidence="1">
    <location>
        <begin position="19"/>
        <end position="97"/>
    </location>
</feature>
<evidence type="ECO:0000256" key="1">
    <source>
        <dbReference type="SAM" id="MobiDB-lite"/>
    </source>
</evidence>